<accession>A0A4S3JBL6</accession>
<keyword evidence="2" id="KW-1185">Reference proteome</keyword>
<dbReference type="VEuPathDB" id="FungiDB:EYZ11_010093"/>
<sequence length="82" mass="8856">MASVPGLPPSSRLMFHANGGACAPAYAVNYNGVWKILNALSMTKISKPVDLAYDLKCKIGKKLGFHYIRSGDNTVHDTFSKA</sequence>
<evidence type="ECO:0000313" key="2">
    <source>
        <dbReference type="Proteomes" id="UP000308092"/>
    </source>
</evidence>
<protein>
    <submittedName>
        <fullName evidence="1">Uncharacterized protein</fullName>
    </submittedName>
</protein>
<reference evidence="1 2" key="1">
    <citation type="submission" date="2019-03" db="EMBL/GenBank/DDBJ databases">
        <title>The genome sequence of a newly discovered highly antifungal drug resistant Aspergillus species, Aspergillus tanneri NIH 1004.</title>
        <authorList>
            <person name="Mounaud S."/>
            <person name="Singh I."/>
            <person name="Joardar V."/>
            <person name="Pakala S."/>
            <person name="Pakala S."/>
            <person name="Venepally P."/>
            <person name="Hoover J."/>
            <person name="Nierman W."/>
            <person name="Chung J."/>
            <person name="Losada L."/>
        </authorList>
    </citation>
    <scope>NUCLEOTIDE SEQUENCE [LARGE SCALE GENOMIC DNA]</scope>
    <source>
        <strain evidence="1 2">NIH1004</strain>
    </source>
</reference>
<gene>
    <name evidence="1" type="ORF">EYZ11_010093</name>
</gene>
<dbReference type="AlphaFoldDB" id="A0A4S3JBL6"/>
<evidence type="ECO:0000313" key="1">
    <source>
        <dbReference type="EMBL" id="THC90451.1"/>
    </source>
</evidence>
<dbReference type="EMBL" id="SOSA01000520">
    <property type="protein sequence ID" value="THC90451.1"/>
    <property type="molecule type" value="Genomic_DNA"/>
</dbReference>
<organism evidence="1 2">
    <name type="scientific">Aspergillus tanneri</name>
    <dbReference type="NCBI Taxonomy" id="1220188"/>
    <lineage>
        <taxon>Eukaryota</taxon>
        <taxon>Fungi</taxon>
        <taxon>Dikarya</taxon>
        <taxon>Ascomycota</taxon>
        <taxon>Pezizomycotina</taxon>
        <taxon>Eurotiomycetes</taxon>
        <taxon>Eurotiomycetidae</taxon>
        <taxon>Eurotiales</taxon>
        <taxon>Aspergillaceae</taxon>
        <taxon>Aspergillus</taxon>
        <taxon>Aspergillus subgen. Circumdati</taxon>
    </lineage>
</organism>
<proteinExistence type="predicted"/>
<dbReference type="Proteomes" id="UP000308092">
    <property type="component" value="Unassembled WGS sequence"/>
</dbReference>
<comment type="caution">
    <text evidence="1">The sequence shown here is derived from an EMBL/GenBank/DDBJ whole genome shotgun (WGS) entry which is preliminary data.</text>
</comment>
<name>A0A4S3JBL6_9EURO</name>